<organism evidence="2 3">
    <name type="scientific">Knipowitschia caucasica</name>
    <name type="common">Caucasian dwarf goby</name>
    <name type="synonym">Pomatoschistus caucasicus</name>
    <dbReference type="NCBI Taxonomy" id="637954"/>
    <lineage>
        <taxon>Eukaryota</taxon>
        <taxon>Metazoa</taxon>
        <taxon>Chordata</taxon>
        <taxon>Craniata</taxon>
        <taxon>Vertebrata</taxon>
        <taxon>Euteleostomi</taxon>
        <taxon>Actinopterygii</taxon>
        <taxon>Neopterygii</taxon>
        <taxon>Teleostei</taxon>
        <taxon>Neoteleostei</taxon>
        <taxon>Acanthomorphata</taxon>
        <taxon>Gobiaria</taxon>
        <taxon>Gobiiformes</taxon>
        <taxon>Gobioidei</taxon>
        <taxon>Gobiidae</taxon>
        <taxon>Gobiinae</taxon>
        <taxon>Knipowitschia</taxon>
    </lineage>
</organism>
<feature type="region of interest" description="Disordered" evidence="1">
    <location>
        <begin position="24"/>
        <end position="44"/>
    </location>
</feature>
<dbReference type="Proteomes" id="UP001497482">
    <property type="component" value="Chromosome 10"/>
</dbReference>
<evidence type="ECO:0000313" key="3">
    <source>
        <dbReference type="Proteomes" id="UP001497482"/>
    </source>
</evidence>
<dbReference type="AlphaFoldDB" id="A0AAV2J7H5"/>
<reference evidence="2 3" key="1">
    <citation type="submission" date="2024-04" db="EMBL/GenBank/DDBJ databases">
        <authorList>
            <person name="Waldvogel A.-M."/>
            <person name="Schoenle A."/>
        </authorList>
    </citation>
    <scope>NUCLEOTIDE SEQUENCE [LARGE SCALE GENOMIC DNA]</scope>
</reference>
<proteinExistence type="predicted"/>
<keyword evidence="3" id="KW-1185">Reference proteome</keyword>
<evidence type="ECO:0000313" key="2">
    <source>
        <dbReference type="EMBL" id="CAL1571785.1"/>
    </source>
</evidence>
<dbReference type="EMBL" id="OZ035832">
    <property type="protein sequence ID" value="CAL1571785.1"/>
    <property type="molecule type" value="Genomic_DNA"/>
</dbReference>
<evidence type="ECO:0000256" key="1">
    <source>
        <dbReference type="SAM" id="MobiDB-lite"/>
    </source>
</evidence>
<name>A0AAV2J7H5_KNICA</name>
<accession>A0AAV2J7H5</accession>
<gene>
    <name evidence="2" type="ORF">KC01_LOCUS3875</name>
</gene>
<sequence length="113" mass="12621">MSLAAGVSDSTSNQVDVLQPIGKALDFDRTPSPPRPPPSCSCQRSSLNELQKEEMKVVLESSRAHINTLSVQASSKDNDQFEKSQQSFHVLFVASLFCRICEYVQFKRFVLVN</sequence>
<protein>
    <submittedName>
        <fullName evidence="2">Uncharacterized protein</fullName>
    </submittedName>
</protein>